<feature type="region of interest" description="Disordered" evidence="6">
    <location>
        <begin position="348"/>
        <end position="398"/>
    </location>
</feature>
<feature type="compositionally biased region" description="Polar residues" evidence="6">
    <location>
        <begin position="240"/>
        <end position="279"/>
    </location>
</feature>
<keyword evidence="9" id="KW-1185">Reference proteome</keyword>
<evidence type="ECO:0000256" key="5">
    <source>
        <dbReference type="ARBA" id="ARBA00023242"/>
    </source>
</evidence>
<keyword evidence="1" id="KW-0805">Transcription regulation</keyword>
<feature type="compositionally biased region" description="Acidic residues" evidence="6">
    <location>
        <begin position="62"/>
        <end position="73"/>
    </location>
</feature>
<feature type="compositionally biased region" description="Basic and acidic residues" evidence="6">
    <location>
        <begin position="112"/>
        <end position="125"/>
    </location>
</feature>
<dbReference type="PROSITE" id="PS50888">
    <property type="entry name" value="BHLH"/>
    <property type="match status" value="1"/>
</dbReference>
<feature type="compositionally biased region" description="Basic and acidic residues" evidence="6">
    <location>
        <begin position="307"/>
        <end position="316"/>
    </location>
</feature>
<feature type="compositionally biased region" description="Polar residues" evidence="6">
    <location>
        <begin position="45"/>
        <end position="59"/>
    </location>
</feature>
<dbReference type="EMBL" id="CP110421">
    <property type="protein sequence ID" value="WAQ81267.1"/>
    <property type="molecule type" value="Genomic_DNA"/>
</dbReference>
<evidence type="ECO:0000259" key="7">
    <source>
        <dbReference type="PROSITE" id="PS50888"/>
    </source>
</evidence>
<keyword evidence="3" id="KW-0010">Activator</keyword>
<feature type="domain" description="BHLH" evidence="7">
    <location>
        <begin position="114"/>
        <end position="166"/>
    </location>
</feature>
<dbReference type="RefSeq" id="XP_053016822.1">
    <property type="nucleotide sequence ID" value="XM_053165652.1"/>
</dbReference>
<evidence type="ECO:0000256" key="6">
    <source>
        <dbReference type="SAM" id="MobiDB-lite"/>
    </source>
</evidence>
<proteinExistence type="predicted"/>
<dbReference type="Pfam" id="PF00010">
    <property type="entry name" value="HLH"/>
    <property type="match status" value="1"/>
</dbReference>
<dbReference type="InterPro" id="IPR036638">
    <property type="entry name" value="HLH_DNA-bd_sf"/>
</dbReference>
<protein>
    <recommendedName>
        <fullName evidence="7">BHLH domain-containing protein</fullName>
    </recommendedName>
</protein>
<evidence type="ECO:0000313" key="8">
    <source>
        <dbReference type="EMBL" id="WAQ81267.1"/>
    </source>
</evidence>
<keyword evidence="4" id="KW-0804">Transcription</keyword>
<keyword evidence="5" id="KW-0539">Nucleus</keyword>
<keyword evidence="2" id="KW-0238">DNA-binding</keyword>
<sequence>MSSHYLAMSAYNGFSNFMNNQPGSAPSTSENSSGCSSPPSFRLGENQTAPLPENAQQPTGLADEEDLGEDDALEGCFQSNPTDSKPRSNYHPYARNEPKHPGGQGSKLKATTAERRATHNAIERARRESLNGRFLELARALPTMQSVKRPSKSVIVNKSLEWICESQVREYELARENAFLRNQVNELRAQLQMEPLPPTRLLMGQGQQVPYGLAGAHHPAGPTRHESNRNFSSAGLYPMPNQQPVMTQRSNSIGSKHQAGSGSNPAEGHSSSPTQSAMSRQPAPGPFSARPAPNYLSPKSVYESSEGSDRTLEEGKGPGSQSFGPNQAGGDEKVSSIYLPGLSIHAESGSPFQSLSEPEGPLSTAGSSPNRLRYFSSSGSSDGSDKSPSGMDYPSATAGSFGGARKSLIQASVDQLNPGGGGGGNGGQMEMATGGTNHPIVAGAGEVPLPIEPFEALHPSPGHASNAPPSNTLAGFMPPSAAYSDLPAHLTQQDLFAASLANLPRHGLINGSILPGQASFPHQLGSHELSSNGFSIGAPWVWG</sequence>
<feature type="region of interest" description="Disordered" evidence="6">
    <location>
        <begin position="212"/>
        <end position="334"/>
    </location>
</feature>
<accession>A0ABY7CEL0</accession>
<evidence type="ECO:0000256" key="4">
    <source>
        <dbReference type="ARBA" id="ARBA00023163"/>
    </source>
</evidence>
<gene>
    <name evidence="8" type="ORF">PtA15_1A607</name>
</gene>
<evidence type="ECO:0000256" key="2">
    <source>
        <dbReference type="ARBA" id="ARBA00023125"/>
    </source>
</evidence>
<feature type="compositionally biased region" description="Low complexity" evidence="6">
    <location>
        <begin position="26"/>
        <end position="40"/>
    </location>
</feature>
<evidence type="ECO:0000256" key="3">
    <source>
        <dbReference type="ARBA" id="ARBA00023159"/>
    </source>
</evidence>
<evidence type="ECO:0000313" key="9">
    <source>
        <dbReference type="Proteomes" id="UP001164743"/>
    </source>
</evidence>
<dbReference type="SUPFAM" id="SSF47459">
    <property type="entry name" value="HLH, helix-loop-helix DNA-binding domain"/>
    <property type="match status" value="1"/>
</dbReference>
<organism evidence="8 9">
    <name type="scientific">Puccinia triticina</name>
    <dbReference type="NCBI Taxonomy" id="208348"/>
    <lineage>
        <taxon>Eukaryota</taxon>
        <taxon>Fungi</taxon>
        <taxon>Dikarya</taxon>
        <taxon>Basidiomycota</taxon>
        <taxon>Pucciniomycotina</taxon>
        <taxon>Pucciniomycetes</taxon>
        <taxon>Pucciniales</taxon>
        <taxon>Pucciniaceae</taxon>
        <taxon>Puccinia</taxon>
    </lineage>
</organism>
<feature type="region of interest" description="Disordered" evidence="6">
    <location>
        <begin position="21"/>
        <end position="125"/>
    </location>
</feature>
<feature type="compositionally biased region" description="Low complexity" evidence="6">
    <location>
        <begin position="376"/>
        <end position="392"/>
    </location>
</feature>
<dbReference type="Gene3D" id="4.10.280.10">
    <property type="entry name" value="Helix-loop-helix DNA-binding domain"/>
    <property type="match status" value="1"/>
</dbReference>
<name>A0ABY7CEL0_9BASI</name>
<reference evidence="8" key="1">
    <citation type="submission" date="2022-10" db="EMBL/GenBank/DDBJ databases">
        <title>Puccinia triticina Genome sequencing and assembly.</title>
        <authorList>
            <person name="Li C."/>
        </authorList>
    </citation>
    <scope>NUCLEOTIDE SEQUENCE</scope>
    <source>
        <strain evidence="8">Pt15</strain>
    </source>
</reference>
<evidence type="ECO:0000256" key="1">
    <source>
        <dbReference type="ARBA" id="ARBA00023015"/>
    </source>
</evidence>
<dbReference type="InterPro" id="IPR011598">
    <property type="entry name" value="bHLH_dom"/>
</dbReference>
<dbReference type="GeneID" id="77806547"/>
<dbReference type="PANTHER" id="PTHR10328:SF3">
    <property type="entry name" value="PROTEIN MAX"/>
    <property type="match status" value="1"/>
</dbReference>
<dbReference type="SMART" id="SM00353">
    <property type="entry name" value="HLH"/>
    <property type="match status" value="1"/>
</dbReference>
<dbReference type="PANTHER" id="PTHR10328">
    <property type="entry name" value="PROTEIN MAX MYC-ASSOCIATED FACTOR X"/>
    <property type="match status" value="1"/>
</dbReference>
<dbReference type="Proteomes" id="UP001164743">
    <property type="component" value="Chromosome 1A"/>
</dbReference>